<comment type="subcellular location">
    <subcellularLocation>
        <location evidence="1 8">Cell membrane</location>
        <topology evidence="1 8">Multi-pass membrane protein</topology>
    </subcellularLocation>
</comment>
<organism evidence="9 10">
    <name type="scientific">Angustibacter aerolatus</name>
    <dbReference type="NCBI Taxonomy" id="1162965"/>
    <lineage>
        <taxon>Bacteria</taxon>
        <taxon>Bacillati</taxon>
        <taxon>Actinomycetota</taxon>
        <taxon>Actinomycetes</taxon>
        <taxon>Kineosporiales</taxon>
        <taxon>Kineosporiaceae</taxon>
    </lineage>
</organism>
<dbReference type="InterPro" id="IPR002781">
    <property type="entry name" value="TM_pro_TauE-like"/>
</dbReference>
<evidence type="ECO:0000313" key="9">
    <source>
        <dbReference type="EMBL" id="GMA86507.1"/>
    </source>
</evidence>
<keyword evidence="5 8" id="KW-0812">Transmembrane</keyword>
<protein>
    <recommendedName>
        <fullName evidence="8">Probable membrane transporter protein</fullName>
    </recommendedName>
</protein>
<keyword evidence="7 8" id="KW-0472">Membrane</keyword>
<evidence type="ECO:0000256" key="1">
    <source>
        <dbReference type="ARBA" id="ARBA00004651"/>
    </source>
</evidence>
<dbReference type="PANTHER" id="PTHR30269:SF23">
    <property type="entry name" value="MEMBRANE TRANSPORTER PROTEIN YDHB-RELATED"/>
    <property type="match status" value="1"/>
</dbReference>
<evidence type="ECO:0000256" key="5">
    <source>
        <dbReference type="ARBA" id="ARBA00022692"/>
    </source>
</evidence>
<dbReference type="EMBL" id="BSUZ01000001">
    <property type="protein sequence ID" value="GMA86507.1"/>
    <property type="molecule type" value="Genomic_DNA"/>
</dbReference>
<feature type="transmembrane region" description="Helical" evidence="8">
    <location>
        <begin position="100"/>
        <end position="122"/>
    </location>
</feature>
<feature type="transmembrane region" description="Helical" evidence="8">
    <location>
        <begin position="143"/>
        <end position="171"/>
    </location>
</feature>
<gene>
    <name evidence="9" type="ORF">GCM10025868_17570</name>
</gene>
<sequence length="256" mass="26716">MTAAEPTALDWSVLALGGLLIGFSKTAFGGMGTMAAVAFALVLPTRASTGTILPLLLVGDVIAVALYRRHADRGVLLRLLPSLVVGMLVGVAFLRAVDDLVLRRTLGVLLLVLALLQVLDVLRHRGSARREAPEHSPARARTLAALAGGGTGFSTMVANAAGPISSMYLLLMRVPKMAFVGTVAWLFFLLNVVKVPFSAGLGLLTAESLRIDVPLVPAVLVGAAVGSRVLRLVPQAVFERMTLALTAVAAVLLLVT</sequence>
<dbReference type="InterPro" id="IPR052017">
    <property type="entry name" value="TSUP"/>
</dbReference>
<evidence type="ECO:0000256" key="7">
    <source>
        <dbReference type="ARBA" id="ARBA00023136"/>
    </source>
</evidence>
<name>A0ABQ6JI14_9ACTN</name>
<accession>A0ABQ6JI14</accession>
<keyword evidence="6 8" id="KW-1133">Transmembrane helix</keyword>
<proteinExistence type="inferred from homology"/>
<evidence type="ECO:0000313" key="10">
    <source>
        <dbReference type="Proteomes" id="UP001157017"/>
    </source>
</evidence>
<feature type="transmembrane region" description="Helical" evidence="8">
    <location>
        <begin position="209"/>
        <end position="230"/>
    </location>
</feature>
<feature type="transmembrane region" description="Helical" evidence="8">
    <location>
        <begin position="177"/>
        <end position="197"/>
    </location>
</feature>
<dbReference type="Proteomes" id="UP001157017">
    <property type="component" value="Unassembled WGS sequence"/>
</dbReference>
<evidence type="ECO:0000256" key="6">
    <source>
        <dbReference type="ARBA" id="ARBA00022989"/>
    </source>
</evidence>
<evidence type="ECO:0000256" key="8">
    <source>
        <dbReference type="RuleBase" id="RU363041"/>
    </source>
</evidence>
<comment type="caution">
    <text evidence="9">The sequence shown here is derived from an EMBL/GenBank/DDBJ whole genome shotgun (WGS) entry which is preliminary data.</text>
</comment>
<keyword evidence="3" id="KW-0813">Transport</keyword>
<dbReference type="PANTHER" id="PTHR30269">
    <property type="entry name" value="TRANSMEMBRANE PROTEIN YFCA"/>
    <property type="match status" value="1"/>
</dbReference>
<feature type="transmembrane region" description="Helical" evidence="8">
    <location>
        <begin position="50"/>
        <end position="68"/>
    </location>
</feature>
<keyword evidence="4 8" id="KW-1003">Cell membrane</keyword>
<reference evidence="10" key="1">
    <citation type="journal article" date="2019" name="Int. J. Syst. Evol. Microbiol.">
        <title>The Global Catalogue of Microorganisms (GCM) 10K type strain sequencing project: providing services to taxonomists for standard genome sequencing and annotation.</title>
        <authorList>
            <consortium name="The Broad Institute Genomics Platform"/>
            <consortium name="The Broad Institute Genome Sequencing Center for Infectious Disease"/>
            <person name="Wu L."/>
            <person name="Ma J."/>
        </authorList>
    </citation>
    <scope>NUCLEOTIDE SEQUENCE [LARGE SCALE GENOMIC DNA]</scope>
    <source>
        <strain evidence="10">NBRC 108730</strain>
    </source>
</reference>
<evidence type="ECO:0000256" key="3">
    <source>
        <dbReference type="ARBA" id="ARBA00022448"/>
    </source>
</evidence>
<feature type="transmembrane region" description="Helical" evidence="8">
    <location>
        <begin position="236"/>
        <end position="255"/>
    </location>
</feature>
<feature type="transmembrane region" description="Helical" evidence="8">
    <location>
        <begin position="75"/>
        <end position="94"/>
    </location>
</feature>
<keyword evidence="10" id="KW-1185">Reference proteome</keyword>
<evidence type="ECO:0000256" key="4">
    <source>
        <dbReference type="ARBA" id="ARBA00022475"/>
    </source>
</evidence>
<comment type="similarity">
    <text evidence="2 8">Belongs to the 4-toluene sulfonate uptake permease (TSUP) (TC 2.A.102) family.</text>
</comment>
<dbReference type="Pfam" id="PF01925">
    <property type="entry name" value="TauE"/>
    <property type="match status" value="1"/>
</dbReference>
<evidence type="ECO:0000256" key="2">
    <source>
        <dbReference type="ARBA" id="ARBA00009142"/>
    </source>
</evidence>